<gene>
    <name evidence="1" type="ORF">HYG86_02050</name>
</gene>
<dbReference type="KEGG" id="acae:HYG86_02050"/>
<proteinExistence type="predicted"/>
<evidence type="ECO:0000313" key="1">
    <source>
        <dbReference type="EMBL" id="QNO16585.1"/>
    </source>
</evidence>
<protein>
    <submittedName>
        <fullName evidence="1">(2Fe-2S) ferredoxin domain-containing protein</fullName>
    </submittedName>
</protein>
<keyword evidence="2" id="KW-1185">Reference proteome</keyword>
<dbReference type="Gene3D" id="3.40.30.10">
    <property type="entry name" value="Glutaredoxin"/>
    <property type="match status" value="1"/>
</dbReference>
<dbReference type="SUPFAM" id="SSF52833">
    <property type="entry name" value="Thioredoxin-like"/>
    <property type="match status" value="1"/>
</dbReference>
<evidence type="ECO:0000313" key="2">
    <source>
        <dbReference type="Proteomes" id="UP000516160"/>
    </source>
</evidence>
<dbReference type="InterPro" id="IPR036249">
    <property type="entry name" value="Thioredoxin-like_sf"/>
</dbReference>
<dbReference type="Proteomes" id="UP000516160">
    <property type="component" value="Chromosome"/>
</dbReference>
<dbReference type="AlphaFoldDB" id="A0A7G9WD23"/>
<name>A0A7G9WD23_ALKCA</name>
<dbReference type="EMBL" id="CP058559">
    <property type="protein sequence ID" value="QNO16585.1"/>
    <property type="molecule type" value="Genomic_DNA"/>
</dbReference>
<accession>A0A7G9WD23</accession>
<organism evidence="1 2">
    <name type="scientific">Alkalicella caledoniensis</name>
    <dbReference type="NCBI Taxonomy" id="2731377"/>
    <lineage>
        <taxon>Bacteria</taxon>
        <taxon>Bacillati</taxon>
        <taxon>Bacillota</taxon>
        <taxon>Clostridia</taxon>
        <taxon>Eubacteriales</taxon>
        <taxon>Proteinivoracaceae</taxon>
        <taxon>Alkalicella</taxon>
    </lineage>
</organism>
<sequence>MKSLEDLRRLRVEQERNEITRQNTGVQVIVGMGTCGIAAGARDAMLTILEEINKRNLKVNITQTGCIGMCQHEPLIDVIIPGEDRITYGLVTKDIARKIVAEHIVNNNIVKEAVIGRIEKQ</sequence>
<reference evidence="1 2" key="1">
    <citation type="submission" date="2020-07" db="EMBL/GenBank/DDBJ databases">
        <title>Alkalicella. sp. LB2 genome.</title>
        <authorList>
            <person name="Postec A."/>
            <person name="Quemeneur M."/>
        </authorList>
    </citation>
    <scope>NUCLEOTIDE SEQUENCE [LARGE SCALE GENOMIC DNA]</scope>
    <source>
        <strain evidence="1 2">LB2</strain>
    </source>
</reference>
<dbReference type="CDD" id="cd02980">
    <property type="entry name" value="TRX_Fd_family"/>
    <property type="match status" value="1"/>
</dbReference>